<evidence type="ECO:0000313" key="4">
    <source>
        <dbReference type="Proteomes" id="UP001212152"/>
    </source>
</evidence>
<gene>
    <name evidence="3" type="ORF">HDU87_007678</name>
</gene>
<dbReference type="EMBL" id="JADGJQ010000072">
    <property type="protein sequence ID" value="KAJ3173305.1"/>
    <property type="molecule type" value="Genomic_DNA"/>
</dbReference>
<dbReference type="InterPro" id="IPR003103">
    <property type="entry name" value="BAG_domain"/>
</dbReference>
<feature type="region of interest" description="Disordered" evidence="1">
    <location>
        <begin position="86"/>
        <end position="163"/>
    </location>
</feature>
<dbReference type="Gene3D" id="1.20.58.120">
    <property type="entry name" value="BAG domain"/>
    <property type="match status" value="1"/>
</dbReference>
<comment type="caution">
    <text evidence="3">The sequence shown here is derived from an EMBL/GenBank/DDBJ whole genome shotgun (WGS) entry which is preliminary data.</text>
</comment>
<feature type="compositionally biased region" description="Basic and acidic residues" evidence="1">
    <location>
        <begin position="107"/>
        <end position="125"/>
    </location>
</feature>
<dbReference type="AlphaFoldDB" id="A0AAD5TJ78"/>
<proteinExistence type="predicted"/>
<feature type="compositionally biased region" description="Pro residues" evidence="1">
    <location>
        <begin position="147"/>
        <end position="159"/>
    </location>
</feature>
<organism evidence="3 4">
    <name type="scientific">Geranomyces variabilis</name>
    <dbReference type="NCBI Taxonomy" id="109894"/>
    <lineage>
        <taxon>Eukaryota</taxon>
        <taxon>Fungi</taxon>
        <taxon>Fungi incertae sedis</taxon>
        <taxon>Chytridiomycota</taxon>
        <taxon>Chytridiomycota incertae sedis</taxon>
        <taxon>Chytridiomycetes</taxon>
        <taxon>Spizellomycetales</taxon>
        <taxon>Powellomycetaceae</taxon>
        <taxon>Geranomyces</taxon>
    </lineage>
</organism>
<dbReference type="CDD" id="cd17039">
    <property type="entry name" value="Ubl_ubiquitin_like"/>
    <property type="match status" value="1"/>
</dbReference>
<evidence type="ECO:0000256" key="1">
    <source>
        <dbReference type="SAM" id="MobiDB-lite"/>
    </source>
</evidence>
<dbReference type="SUPFAM" id="SSF54236">
    <property type="entry name" value="Ubiquitin-like"/>
    <property type="match status" value="1"/>
</dbReference>
<name>A0AAD5TJ78_9FUNG</name>
<reference evidence="3" key="1">
    <citation type="submission" date="2020-05" db="EMBL/GenBank/DDBJ databases">
        <title>Phylogenomic resolution of chytrid fungi.</title>
        <authorList>
            <person name="Stajich J.E."/>
            <person name="Amses K."/>
            <person name="Simmons R."/>
            <person name="Seto K."/>
            <person name="Myers J."/>
            <person name="Bonds A."/>
            <person name="Quandt C.A."/>
            <person name="Barry K."/>
            <person name="Liu P."/>
            <person name="Grigoriev I."/>
            <person name="Longcore J.E."/>
            <person name="James T.Y."/>
        </authorList>
    </citation>
    <scope>NUCLEOTIDE SEQUENCE</scope>
    <source>
        <strain evidence="3">JEL0379</strain>
    </source>
</reference>
<evidence type="ECO:0000313" key="3">
    <source>
        <dbReference type="EMBL" id="KAJ3173305.1"/>
    </source>
</evidence>
<dbReference type="InterPro" id="IPR029071">
    <property type="entry name" value="Ubiquitin-like_domsf"/>
</dbReference>
<accession>A0AAD5TJ78</accession>
<dbReference type="GO" id="GO:0051087">
    <property type="term" value="F:protein-folding chaperone binding"/>
    <property type="evidence" value="ECO:0007669"/>
    <property type="project" value="InterPro"/>
</dbReference>
<feature type="compositionally biased region" description="Low complexity" evidence="1">
    <location>
        <begin position="135"/>
        <end position="146"/>
    </location>
</feature>
<keyword evidence="4" id="KW-1185">Reference proteome</keyword>
<protein>
    <recommendedName>
        <fullName evidence="2">BAG domain-containing protein</fullName>
    </recommendedName>
</protein>
<dbReference type="Gene3D" id="3.10.20.90">
    <property type="entry name" value="Phosphatidylinositol 3-kinase Catalytic Subunit, Chain A, domain 1"/>
    <property type="match status" value="1"/>
</dbReference>
<dbReference type="SUPFAM" id="SSF63491">
    <property type="entry name" value="BAG domain"/>
    <property type="match status" value="1"/>
</dbReference>
<feature type="domain" description="BAG" evidence="2">
    <location>
        <begin position="210"/>
        <end position="265"/>
    </location>
</feature>
<dbReference type="Proteomes" id="UP001212152">
    <property type="component" value="Unassembled WGS sequence"/>
</dbReference>
<sequence length="278" mass="30145">MSVIVTWQGETFDVPFNEAIQRAHREGDRSPNGWAKRATLGDLVNKCSQGSKVPKDYIRLSCGGAVMKDLNATLSSYGIKNGAKILMRDDNRSQSVSAPSPPPAKRTRTDNVNERASSRPYDHRQTPTPTPPPAATRTSTASASPQPSRPNPVPPPPAAAEPVDESEDGIIAGIDAHLAHVREVALPIVQQYVEQATAYIKNATSESVPTKQLRDLHAKAGEVLLQRMIKLDGVTCAPGFDRARTKRKEAVRFIQSQLDVIDDLKKKVRDAAASKGSL</sequence>
<evidence type="ECO:0000259" key="2">
    <source>
        <dbReference type="PROSITE" id="PS51035"/>
    </source>
</evidence>
<dbReference type="Pfam" id="PF02179">
    <property type="entry name" value="BAG"/>
    <property type="match status" value="1"/>
</dbReference>
<dbReference type="PROSITE" id="PS51035">
    <property type="entry name" value="BAG"/>
    <property type="match status" value="1"/>
</dbReference>
<dbReference type="InterPro" id="IPR036533">
    <property type="entry name" value="BAG_dom_sf"/>
</dbReference>